<feature type="compositionally biased region" description="Basic and acidic residues" evidence="1">
    <location>
        <begin position="241"/>
        <end position="251"/>
    </location>
</feature>
<gene>
    <name evidence="2" type="ORF">PoB_004077300</name>
</gene>
<organism evidence="2 3">
    <name type="scientific">Plakobranchus ocellatus</name>
    <dbReference type="NCBI Taxonomy" id="259542"/>
    <lineage>
        <taxon>Eukaryota</taxon>
        <taxon>Metazoa</taxon>
        <taxon>Spiralia</taxon>
        <taxon>Lophotrochozoa</taxon>
        <taxon>Mollusca</taxon>
        <taxon>Gastropoda</taxon>
        <taxon>Heterobranchia</taxon>
        <taxon>Euthyneura</taxon>
        <taxon>Panpulmonata</taxon>
        <taxon>Sacoglossa</taxon>
        <taxon>Placobranchoidea</taxon>
        <taxon>Plakobranchidae</taxon>
        <taxon>Plakobranchus</taxon>
    </lineage>
</organism>
<name>A0AAV4B5A2_9GAST</name>
<dbReference type="PANTHER" id="PTHR31800">
    <property type="entry name" value="COILED-COIL DOMAIN-CONTAINING PROTEIN 32"/>
    <property type="match status" value="1"/>
</dbReference>
<evidence type="ECO:0000313" key="2">
    <source>
        <dbReference type="EMBL" id="GFO14268.1"/>
    </source>
</evidence>
<proteinExistence type="predicted"/>
<feature type="compositionally biased region" description="Polar residues" evidence="1">
    <location>
        <begin position="201"/>
        <end position="237"/>
    </location>
</feature>
<evidence type="ECO:0000313" key="3">
    <source>
        <dbReference type="Proteomes" id="UP000735302"/>
    </source>
</evidence>
<reference evidence="2 3" key="1">
    <citation type="journal article" date="2021" name="Elife">
        <title>Chloroplast acquisition without the gene transfer in kleptoplastic sea slugs, Plakobranchus ocellatus.</title>
        <authorList>
            <person name="Maeda T."/>
            <person name="Takahashi S."/>
            <person name="Yoshida T."/>
            <person name="Shimamura S."/>
            <person name="Takaki Y."/>
            <person name="Nagai Y."/>
            <person name="Toyoda A."/>
            <person name="Suzuki Y."/>
            <person name="Arimoto A."/>
            <person name="Ishii H."/>
            <person name="Satoh N."/>
            <person name="Nishiyama T."/>
            <person name="Hasebe M."/>
            <person name="Maruyama T."/>
            <person name="Minagawa J."/>
            <person name="Obokata J."/>
            <person name="Shigenobu S."/>
        </authorList>
    </citation>
    <scope>NUCLEOTIDE SEQUENCE [LARGE SCALE GENOMIC DNA]</scope>
</reference>
<protein>
    <submittedName>
        <fullName evidence="2">RNA 3'-terminal phosphate cyclase-like</fullName>
    </submittedName>
</protein>
<dbReference type="Proteomes" id="UP000735302">
    <property type="component" value="Unassembled WGS sequence"/>
</dbReference>
<dbReference type="EMBL" id="BLXT01004553">
    <property type="protein sequence ID" value="GFO14268.1"/>
    <property type="molecule type" value="Genomic_DNA"/>
</dbReference>
<dbReference type="GO" id="GO:0044782">
    <property type="term" value="P:cilium organization"/>
    <property type="evidence" value="ECO:0007669"/>
    <property type="project" value="TreeGrafter"/>
</dbReference>
<feature type="region of interest" description="Disordered" evidence="1">
    <location>
        <begin position="1"/>
        <end position="50"/>
    </location>
</feature>
<dbReference type="PANTHER" id="PTHR31800:SF1">
    <property type="entry name" value="COILED-COIL DOMAIN-CONTAINING PROTEIN 32"/>
    <property type="match status" value="1"/>
</dbReference>
<comment type="caution">
    <text evidence="2">The sequence shown here is derived from an EMBL/GenBank/DDBJ whole genome shotgun (WGS) entry which is preliminary data.</text>
</comment>
<feature type="region of interest" description="Disordered" evidence="1">
    <location>
        <begin position="198"/>
        <end position="251"/>
    </location>
</feature>
<feature type="compositionally biased region" description="Basic and acidic residues" evidence="1">
    <location>
        <begin position="8"/>
        <end position="20"/>
    </location>
</feature>
<keyword evidence="3" id="KW-1185">Reference proteome</keyword>
<dbReference type="Pfam" id="PF14989">
    <property type="entry name" value="CCDC32"/>
    <property type="match status" value="1"/>
</dbReference>
<dbReference type="AlphaFoldDB" id="A0AAV4B5A2"/>
<dbReference type="InterPro" id="IPR028039">
    <property type="entry name" value="CCDC32"/>
</dbReference>
<accession>A0AAV4B5A2</accession>
<feature type="compositionally biased region" description="Polar residues" evidence="1">
    <location>
        <begin position="29"/>
        <end position="50"/>
    </location>
</feature>
<evidence type="ECO:0000256" key="1">
    <source>
        <dbReference type="SAM" id="MobiDB-lite"/>
    </source>
</evidence>
<sequence length="251" mass="28091">MDGNTHLTPHEFCGKSKVENDPWTPLEISESTDNASGSTPNVTDSVRSSSLRLSIGMPQNPLYQMIDSEKYIQSLEQKLSKLTKNRRKEPTSRDIINSLAVFHEDQMRRYIDDTIGFSPSANDGFSDDGSAHSSFLQRRLYPERQPLNPEEIAELLKEDVVAERFEQLSTEAESKDANQLSHNTVTDISSAEANTVHLPKVSSNQTPAECVSSKNSSEIVHSGDNDSALNESDNNWANFDRFNEEHTEKDS</sequence>